<reference evidence="1 2" key="1">
    <citation type="submission" date="2018-11" db="EMBL/GenBank/DDBJ databases">
        <title>Tabrizicola sp. isolated from sediment of alpine lake.</title>
        <authorList>
            <person name="Liu Z."/>
        </authorList>
    </citation>
    <scope>NUCLEOTIDE SEQUENCE [LARGE SCALE GENOMIC DNA]</scope>
    <source>
        <strain evidence="1 2">DRYC-M-16</strain>
    </source>
</reference>
<organism evidence="1 2">
    <name type="scientific">Pseudotabrizicola sediminis</name>
    <dbReference type="NCBI Taxonomy" id="2486418"/>
    <lineage>
        <taxon>Bacteria</taxon>
        <taxon>Pseudomonadati</taxon>
        <taxon>Pseudomonadota</taxon>
        <taxon>Alphaproteobacteria</taxon>
        <taxon>Rhodobacterales</taxon>
        <taxon>Paracoccaceae</taxon>
        <taxon>Pseudotabrizicola</taxon>
    </lineage>
</organism>
<name>A0ABY2KKE7_9RHOB</name>
<dbReference type="EMBL" id="RPEM01000068">
    <property type="protein sequence ID" value="TGD41095.1"/>
    <property type="molecule type" value="Genomic_DNA"/>
</dbReference>
<dbReference type="Proteomes" id="UP000297741">
    <property type="component" value="Unassembled WGS sequence"/>
</dbReference>
<accession>A0ABY2KKE7</accession>
<comment type="caution">
    <text evidence="1">The sequence shown here is derived from an EMBL/GenBank/DDBJ whole genome shotgun (WGS) entry which is preliminary data.</text>
</comment>
<keyword evidence="2" id="KW-1185">Reference proteome</keyword>
<protein>
    <recommendedName>
        <fullName evidence="3">IS110 family transposase</fullName>
    </recommendedName>
</protein>
<feature type="non-terminal residue" evidence="1">
    <location>
        <position position="1"/>
    </location>
</feature>
<evidence type="ECO:0008006" key="3">
    <source>
        <dbReference type="Google" id="ProtNLM"/>
    </source>
</evidence>
<evidence type="ECO:0000313" key="1">
    <source>
        <dbReference type="EMBL" id="TGD41095.1"/>
    </source>
</evidence>
<evidence type="ECO:0000313" key="2">
    <source>
        <dbReference type="Proteomes" id="UP000297741"/>
    </source>
</evidence>
<proteinExistence type="predicted"/>
<sequence length="73" mass="8004">PKLHARLEPLSKAVRDIAWKGQLRMCQRYRHLIAAGKAKVVVITAIAREMAGFIWAIARAVTTAPIRGAKAQG</sequence>
<gene>
    <name evidence="1" type="ORF">EEB11_19435</name>
</gene>